<dbReference type="InterPro" id="IPR000101">
    <property type="entry name" value="GGT_peptidase"/>
</dbReference>
<accession>A0AAN7Q1Y6</accession>
<dbReference type="GO" id="GO:0006751">
    <property type="term" value="P:glutathione catabolic process"/>
    <property type="evidence" value="ECO:0007669"/>
    <property type="project" value="InterPro"/>
</dbReference>
<feature type="binding site" evidence="3">
    <location>
        <position position="141"/>
    </location>
    <ligand>
        <name>L-glutamate</name>
        <dbReference type="ChEBI" id="CHEBI:29985"/>
    </ligand>
</feature>
<name>A0AAN7Q1Y6_9COLE</name>
<evidence type="ECO:0008006" key="6">
    <source>
        <dbReference type="Google" id="ProtNLM"/>
    </source>
</evidence>
<feature type="binding site" evidence="3">
    <location>
        <position position="456"/>
    </location>
    <ligand>
        <name>L-glutamate</name>
        <dbReference type="ChEBI" id="CHEBI:29985"/>
    </ligand>
</feature>
<evidence type="ECO:0000256" key="1">
    <source>
        <dbReference type="ARBA" id="ARBA00084097"/>
    </source>
</evidence>
<dbReference type="PANTHER" id="PTHR11686">
    <property type="entry name" value="GAMMA GLUTAMYL TRANSPEPTIDASE"/>
    <property type="match status" value="1"/>
</dbReference>
<keyword evidence="1" id="KW-0800">Toxin</keyword>
<evidence type="ECO:0000313" key="4">
    <source>
        <dbReference type="EMBL" id="KAK4883309.1"/>
    </source>
</evidence>
<dbReference type="GO" id="GO:0005886">
    <property type="term" value="C:plasma membrane"/>
    <property type="evidence" value="ECO:0007669"/>
    <property type="project" value="TreeGrafter"/>
</dbReference>
<feature type="binding site" evidence="3">
    <location>
        <begin position="432"/>
        <end position="434"/>
    </location>
    <ligand>
        <name>L-glutamate</name>
        <dbReference type="ChEBI" id="CHEBI:29985"/>
    </ligand>
</feature>
<dbReference type="InterPro" id="IPR043138">
    <property type="entry name" value="GGT_lsub"/>
</dbReference>
<feature type="binding site" evidence="3">
    <location>
        <position position="507"/>
    </location>
    <ligand>
        <name>L-glutamate</name>
        <dbReference type="ChEBI" id="CHEBI:29985"/>
    </ligand>
</feature>
<dbReference type="GO" id="GO:0036374">
    <property type="term" value="F:glutathione hydrolase activity"/>
    <property type="evidence" value="ECO:0007669"/>
    <property type="project" value="InterPro"/>
</dbReference>
<dbReference type="AlphaFoldDB" id="A0AAN7Q1Y6"/>
<dbReference type="Gene3D" id="3.60.20.40">
    <property type="match status" value="1"/>
</dbReference>
<gene>
    <name evidence="4" type="ORF">RN001_006628</name>
</gene>
<keyword evidence="1" id="KW-1199">Hemostasis impairing toxin</keyword>
<protein>
    <recommendedName>
        <fullName evidence="6">Gamma-glutamyltranspeptidase 1</fullName>
    </recommendedName>
</protein>
<feature type="active site" description="Nucleophile" evidence="2">
    <location>
        <position position="414"/>
    </location>
</feature>
<proteinExistence type="predicted"/>
<reference evidence="5" key="1">
    <citation type="submission" date="2023-01" db="EMBL/GenBank/DDBJ databases">
        <title>Key to firefly adult light organ development and bioluminescence: homeobox transcription factors regulate luciferase expression and transportation to peroxisome.</title>
        <authorList>
            <person name="Fu X."/>
        </authorList>
    </citation>
    <scope>NUCLEOTIDE SEQUENCE [LARGE SCALE GENOMIC DNA]</scope>
</reference>
<dbReference type="Proteomes" id="UP001353858">
    <property type="component" value="Unassembled WGS sequence"/>
</dbReference>
<dbReference type="FunFam" id="3.60.20.40:FF:000001">
    <property type="entry name" value="Gamma-glutamyltranspeptidase 1"/>
    <property type="match status" value="1"/>
</dbReference>
<dbReference type="FunFam" id="1.10.246.130:FF:000001">
    <property type="entry name" value="Gamma-glutamyltransferase 5 isoform 1"/>
    <property type="match status" value="1"/>
</dbReference>
<dbReference type="InterPro" id="IPR043137">
    <property type="entry name" value="GGT_ssub_C"/>
</dbReference>
<dbReference type="Gene3D" id="1.10.246.130">
    <property type="match status" value="1"/>
</dbReference>
<comment type="caution">
    <text evidence="4">The sequence shown here is derived from an EMBL/GenBank/DDBJ whole genome shotgun (WGS) entry which is preliminary data.</text>
</comment>
<organism evidence="4 5">
    <name type="scientific">Aquatica leii</name>
    <dbReference type="NCBI Taxonomy" id="1421715"/>
    <lineage>
        <taxon>Eukaryota</taxon>
        <taxon>Metazoa</taxon>
        <taxon>Ecdysozoa</taxon>
        <taxon>Arthropoda</taxon>
        <taxon>Hexapoda</taxon>
        <taxon>Insecta</taxon>
        <taxon>Pterygota</taxon>
        <taxon>Neoptera</taxon>
        <taxon>Endopterygota</taxon>
        <taxon>Coleoptera</taxon>
        <taxon>Polyphaga</taxon>
        <taxon>Elateriformia</taxon>
        <taxon>Elateroidea</taxon>
        <taxon>Lampyridae</taxon>
        <taxon>Luciolinae</taxon>
        <taxon>Aquatica</taxon>
    </lineage>
</organism>
<keyword evidence="5" id="KW-1185">Reference proteome</keyword>
<dbReference type="PANTHER" id="PTHR11686:SF72">
    <property type="entry name" value="GAMMA-GLUTAMYL TRANSPEPTIDASE, ISOFORM A"/>
    <property type="match status" value="1"/>
</dbReference>
<feature type="binding site" evidence="3">
    <location>
        <begin position="484"/>
        <end position="485"/>
    </location>
    <ligand>
        <name>L-glutamate</name>
        <dbReference type="ChEBI" id="CHEBI:29985"/>
    </ligand>
</feature>
<dbReference type="SUPFAM" id="SSF56235">
    <property type="entry name" value="N-terminal nucleophile aminohydrolases (Ntn hydrolases)"/>
    <property type="match status" value="1"/>
</dbReference>
<sequence>MFSQNFFVLAHNLIQNRLTLIELKTKDALQNKPALVRNYVGIVGSLTIELLLAKNLRKVYFVIVVESLTLRSALVLSARETSKGRTKKPDILAKGGSAVDAAIATLLCEGVMLPHIMGIGGGFLMTLYDANNKVIKTLNARETAPGAATENMFEGQVELSEKGGLSVCVPGEIRGYWCAHQEYGKLPWAELVKPASIFAKYGFKVTSFMEGVFAAEEEQLNADEELKKLYINPKTSKPYQSEQIIKNVKLGKTLEKIAEHGESALYNGELTNDFVDDIQRKHGIISLEDMNNYEPLWDRPLTTTLPNNHTLYTVNSPGSGAILILMLNILDDCLDLRNINTVDNWHKIIESMKFGYGARTHLGDSRFVPDVETLIENLTSKPYAVNMRDRISENTQSNPDYYGASSYNPNDHGTANIVVFASNGDAVSATSTINHNFGAGFVSESTGIILNNEINDFSLPDAYNMYGLPPSQENFIAPGKRPVSSMAPSILLDKCGNVVLGIGGAGGSKITTEVALVILRHIFFQEPLGEAMSSRRLLHQLIPMHIMTEYGFCEKILKGLMKRGHKLDIAIPDGFAAVTALARKRKSVYGSYDPRRGGQVALQY</sequence>
<dbReference type="Pfam" id="PF01019">
    <property type="entry name" value="G_glu_transpept"/>
    <property type="match status" value="1"/>
</dbReference>
<dbReference type="InterPro" id="IPR029055">
    <property type="entry name" value="Ntn_hydrolases_N"/>
</dbReference>
<evidence type="ECO:0000313" key="5">
    <source>
        <dbReference type="Proteomes" id="UP001353858"/>
    </source>
</evidence>
<dbReference type="EMBL" id="JARPUR010000002">
    <property type="protein sequence ID" value="KAK4883309.1"/>
    <property type="molecule type" value="Genomic_DNA"/>
</dbReference>
<dbReference type="PRINTS" id="PR01210">
    <property type="entry name" value="GGTRANSPTASE"/>
</dbReference>
<evidence type="ECO:0000256" key="3">
    <source>
        <dbReference type="PIRSR" id="PIRSR600101-2"/>
    </source>
</evidence>
<evidence type="ECO:0000256" key="2">
    <source>
        <dbReference type="PIRSR" id="PIRSR600101-1"/>
    </source>
</evidence>
<keyword evidence="1" id="KW-1202">Platelet aggregation activating toxin</keyword>